<reference evidence="5 6" key="1">
    <citation type="journal article" date="2018" name="Elife">
        <title>Firefly genomes illuminate parallel origins of bioluminescence in beetles.</title>
        <authorList>
            <person name="Fallon T.R."/>
            <person name="Lower S.E."/>
            <person name="Chang C.H."/>
            <person name="Bessho-Uehara M."/>
            <person name="Martin G.J."/>
            <person name="Bewick A.J."/>
            <person name="Behringer M."/>
            <person name="Debat H.J."/>
            <person name="Wong I."/>
            <person name="Day J.C."/>
            <person name="Suvorov A."/>
            <person name="Silva C.J."/>
            <person name="Stanger-Hall K.F."/>
            <person name="Hall D.W."/>
            <person name="Schmitz R.J."/>
            <person name="Nelson D.R."/>
            <person name="Lewis S.M."/>
            <person name="Shigenobu S."/>
            <person name="Bybee S.M."/>
            <person name="Larracuente A.M."/>
            <person name="Oba Y."/>
            <person name="Weng J.K."/>
        </authorList>
    </citation>
    <scope>NUCLEOTIDE SEQUENCE [LARGE SCALE GENOMIC DNA]</scope>
    <source>
        <strain evidence="5">1611_PpyrPB1</strain>
        <tissue evidence="5">Whole body</tissue>
    </source>
</reference>
<dbReference type="EMBL" id="VVIM01000002">
    <property type="protein sequence ID" value="KAB0802959.1"/>
    <property type="molecule type" value="Genomic_DNA"/>
</dbReference>
<dbReference type="GO" id="GO:0004519">
    <property type="term" value="F:endonuclease activity"/>
    <property type="evidence" value="ECO:0007669"/>
    <property type="project" value="UniProtKB-KW"/>
</dbReference>
<dbReference type="PANTHER" id="PTHR39953:SF1">
    <property type="entry name" value="RE54151P"/>
    <property type="match status" value="1"/>
</dbReference>
<keyword evidence="3" id="KW-0378">Hydrolase</keyword>
<keyword evidence="4" id="KW-0269">Exonuclease</keyword>
<dbReference type="GO" id="GO:0004527">
    <property type="term" value="F:exonuclease activity"/>
    <property type="evidence" value="ECO:0007669"/>
    <property type="project" value="UniProtKB-KW"/>
</dbReference>
<dbReference type="Gene3D" id="3.90.320.10">
    <property type="match status" value="1"/>
</dbReference>
<dbReference type="InterPro" id="IPR034720">
    <property type="entry name" value="Viral_alk_exo"/>
</dbReference>
<evidence type="ECO:0000256" key="3">
    <source>
        <dbReference type="ARBA" id="ARBA00022801"/>
    </source>
</evidence>
<dbReference type="SUPFAM" id="SSF52980">
    <property type="entry name" value="Restriction endonuclease-like"/>
    <property type="match status" value="1"/>
</dbReference>
<name>A0A5N4B042_PHOPY</name>
<evidence type="ECO:0000256" key="2">
    <source>
        <dbReference type="ARBA" id="ARBA00022759"/>
    </source>
</evidence>
<evidence type="ECO:0000256" key="4">
    <source>
        <dbReference type="ARBA" id="ARBA00022839"/>
    </source>
</evidence>
<dbReference type="InParanoid" id="A0A5N4B042"/>
<dbReference type="AlphaFoldDB" id="A0A5N4B042"/>
<sequence>MWLHRRGEEPSPTDVESYWRKSKLAGVGISLKYITVKNFGAAEDTPAGSSVAPASTLDRRDTNNLNNMGVHTLAVNFIVGEGQGVDNFFTFCEERMTPEMCNICFIATKEQSSSVLWHELRYARITASKVYEAARCKTLSGSLVEFIFGAKLKETAAINRGKLLEDEVLSVLQKQLNMKFSKVGLMLSGKYPVFGASPNAVNEEFVVEVKCPSSEKTVNAYVTKDNKIVNKGTDSLTNASK</sequence>
<keyword evidence="1" id="KW-0540">Nuclease</keyword>
<evidence type="ECO:0008006" key="7">
    <source>
        <dbReference type="Google" id="ProtNLM"/>
    </source>
</evidence>
<evidence type="ECO:0000313" key="6">
    <source>
        <dbReference type="Proteomes" id="UP000327044"/>
    </source>
</evidence>
<accession>A0A5N4B042</accession>
<dbReference type="Proteomes" id="UP000327044">
    <property type="component" value="Unassembled WGS sequence"/>
</dbReference>
<evidence type="ECO:0000256" key="1">
    <source>
        <dbReference type="ARBA" id="ARBA00022722"/>
    </source>
</evidence>
<dbReference type="Pfam" id="PF01771">
    <property type="entry name" value="Viral_alk_exo"/>
    <property type="match status" value="1"/>
</dbReference>
<dbReference type="PANTHER" id="PTHR39953">
    <property type="entry name" value="RE54151P"/>
    <property type="match status" value="1"/>
</dbReference>
<proteinExistence type="predicted"/>
<organism evidence="5 6">
    <name type="scientific">Photinus pyralis</name>
    <name type="common">Common eastern firefly</name>
    <name type="synonym">Lampyris pyralis</name>
    <dbReference type="NCBI Taxonomy" id="7054"/>
    <lineage>
        <taxon>Eukaryota</taxon>
        <taxon>Metazoa</taxon>
        <taxon>Ecdysozoa</taxon>
        <taxon>Arthropoda</taxon>
        <taxon>Hexapoda</taxon>
        <taxon>Insecta</taxon>
        <taxon>Pterygota</taxon>
        <taxon>Neoptera</taxon>
        <taxon>Endopterygota</taxon>
        <taxon>Coleoptera</taxon>
        <taxon>Polyphaga</taxon>
        <taxon>Elateriformia</taxon>
        <taxon>Elateroidea</taxon>
        <taxon>Lampyridae</taxon>
        <taxon>Lampyrinae</taxon>
        <taxon>Photinus</taxon>
    </lineage>
</organism>
<comment type="caution">
    <text evidence="5">The sequence shown here is derived from an EMBL/GenBank/DDBJ whole genome shotgun (WGS) entry which is preliminary data.</text>
</comment>
<keyword evidence="6" id="KW-1185">Reference proteome</keyword>
<gene>
    <name evidence="5" type="ORF">PPYR_05145</name>
</gene>
<dbReference type="FunCoup" id="A0A5N4B042">
    <property type="interactions" value="12"/>
</dbReference>
<evidence type="ECO:0000313" key="5">
    <source>
        <dbReference type="EMBL" id="KAB0802959.1"/>
    </source>
</evidence>
<dbReference type="InterPro" id="IPR011604">
    <property type="entry name" value="PDDEXK-like_dom_sf"/>
</dbReference>
<keyword evidence="2" id="KW-0255">Endonuclease</keyword>
<protein>
    <recommendedName>
        <fullName evidence="7">YqaJ viral recombinase domain-containing protein</fullName>
    </recommendedName>
</protein>
<dbReference type="InterPro" id="IPR011335">
    <property type="entry name" value="Restrct_endonuc-II-like"/>
</dbReference>
<dbReference type="GO" id="GO:0006281">
    <property type="term" value="P:DNA repair"/>
    <property type="evidence" value="ECO:0007669"/>
    <property type="project" value="UniProtKB-ARBA"/>
</dbReference>